<keyword evidence="2" id="KW-0472">Membrane</keyword>
<comment type="caution">
    <text evidence="3">The sequence shown here is derived from an EMBL/GenBank/DDBJ whole genome shotgun (WGS) entry which is preliminary data.</text>
</comment>
<dbReference type="EMBL" id="JALJOU010000025">
    <property type="protein sequence ID" value="KAK9836310.1"/>
    <property type="molecule type" value="Genomic_DNA"/>
</dbReference>
<protein>
    <submittedName>
        <fullName evidence="3">Uncharacterized protein</fullName>
    </submittedName>
</protein>
<evidence type="ECO:0000256" key="2">
    <source>
        <dbReference type="SAM" id="Phobius"/>
    </source>
</evidence>
<keyword evidence="2" id="KW-1133">Transmembrane helix</keyword>
<feature type="transmembrane region" description="Helical" evidence="2">
    <location>
        <begin position="661"/>
        <end position="686"/>
    </location>
</feature>
<keyword evidence="2" id="KW-0812">Transmembrane</keyword>
<proteinExistence type="predicted"/>
<feature type="transmembrane region" description="Helical" evidence="2">
    <location>
        <begin position="481"/>
        <end position="501"/>
    </location>
</feature>
<feature type="transmembrane region" description="Helical" evidence="2">
    <location>
        <begin position="456"/>
        <end position="474"/>
    </location>
</feature>
<feature type="region of interest" description="Disordered" evidence="1">
    <location>
        <begin position="1"/>
        <end position="30"/>
    </location>
</feature>
<feature type="transmembrane region" description="Helical" evidence="2">
    <location>
        <begin position="513"/>
        <end position="540"/>
    </location>
</feature>
<evidence type="ECO:0000313" key="4">
    <source>
        <dbReference type="Proteomes" id="UP001445335"/>
    </source>
</evidence>
<evidence type="ECO:0000313" key="3">
    <source>
        <dbReference type="EMBL" id="KAK9836310.1"/>
    </source>
</evidence>
<feature type="transmembrane region" description="Helical" evidence="2">
    <location>
        <begin position="800"/>
        <end position="825"/>
    </location>
</feature>
<evidence type="ECO:0000256" key="1">
    <source>
        <dbReference type="SAM" id="MobiDB-lite"/>
    </source>
</evidence>
<name>A0AAW1RQ78_9CHLO</name>
<organism evidence="3 4">
    <name type="scientific">Elliptochloris bilobata</name>
    <dbReference type="NCBI Taxonomy" id="381761"/>
    <lineage>
        <taxon>Eukaryota</taxon>
        <taxon>Viridiplantae</taxon>
        <taxon>Chlorophyta</taxon>
        <taxon>core chlorophytes</taxon>
        <taxon>Trebouxiophyceae</taxon>
        <taxon>Trebouxiophyceae incertae sedis</taxon>
        <taxon>Elliptochloris clade</taxon>
        <taxon>Elliptochloris</taxon>
    </lineage>
</organism>
<keyword evidence="4" id="KW-1185">Reference proteome</keyword>
<feature type="transmembrane region" description="Helical" evidence="2">
    <location>
        <begin position="692"/>
        <end position="716"/>
    </location>
</feature>
<gene>
    <name evidence="3" type="ORF">WJX81_004365</name>
</gene>
<dbReference type="Proteomes" id="UP001445335">
    <property type="component" value="Unassembled WGS sequence"/>
</dbReference>
<dbReference type="AlphaFoldDB" id="A0AAW1RQ78"/>
<sequence length="856" mass="93862">MLLSEPPAKSKRAPLQGDEQRPVRPQAGEAEEATAMIAAIHPPAPASAGRYAFLRGVSTAPLSWIAAARTSLTRAARTFRTWLARDPVAEMLPEGPIAWYYDWAAHGGAWPERLWDPSALVGAAPWPVGSSTQLCEALGGGSVALVGNGPLTPAQRAGIAGAGAVVRFNAVNNWLPGERTDVWMVRYHGLRPSLFWGLRQLTRGEAAQIAAGAQAVLFLGGHLRGRYAAAVSEALERYPFVPSAKAVQVNISEYWTVYNTIFSDGRPLPDAVAMPSSGLLGALATLGCLTPRQRLDVYGFNWNTDKSYFMHKMGAEGAIMARLLSPRGASVAVHPTACGGLYSCEPVCDHPEYRLAADGDDVQCRKKLVARRAAEGRADARRAEAPRRFRDARWWAGLRHDSGVAGSAGTTQVMAEVQEALAQLSLEDQRYVDQLGKDLALQRKQLRLFRHPASTLYYFAACACGATASGAVWLARHRLTLFLLVPVLLAYASLKVTGHWGPQLEEAEMTAAYAVWWVGLGVLSSIGLGTGMHSGLLFLFPHMLKVCLAAESCGHLDFDARVDKWWSSDIFHCGAGLRRNLHFHDIFLKVLPAAMLWGAGTAVGEIPPYAFSYHAAKAGIRNDEWDSIFAVRPAAKGQGLLEASINRMKSWMLGFIQRHGFWGIFLLAAWPNALFDLCGICCGHFLMPFWQFFGATLAGKAIVKVNMQALVLVSVFRQQTRDRLMEWLEWALPDRVPLLWDRLGYTATPAQMLHAAVVGKIRGFQAGVARRQAAAQLDRRWFLGRLADNFKSARALRRFAWGYVPVVGGASAWGCLVFIMIGHFLTSCVEQFAQSQAAYEHNLRLLAEAEKLRRRQ</sequence>
<accession>A0AAW1RQ78</accession>
<reference evidence="3 4" key="1">
    <citation type="journal article" date="2024" name="Nat. Commun.">
        <title>Phylogenomics reveals the evolutionary origins of lichenization in chlorophyte algae.</title>
        <authorList>
            <person name="Puginier C."/>
            <person name="Libourel C."/>
            <person name="Otte J."/>
            <person name="Skaloud P."/>
            <person name="Haon M."/>
            <person name="Grisel S."/>
            <person name="Petersen M."/>
            <person name="Berrin J.G."/>
            <person name="Delaux P.M."/>
            <person name="Dal Grande F."/>
            <person name="Keller J."/>
        </authorList>
    </citation>
    <scope>NUCLEOTIDE SEQUENCE [LARGE SCALE GENOMIC DNA]</scope>
    <source>
        <strain evidence="3 4">SAG 245.80</strain>
    </source>
</reference>